<feature type="domain" description="DUF8185" evidence="2">
    <location>
        <begin position="91"/>
        <end position="194"/>
    </location>
</feature>
<evidence type="ECO:0000313" key="3">
    <source>
        <dbReference type="EMBL" id="GIL27635.1"/>
    </source>
</evidence>
<dbReference type="InterPro" id="IPR058498">
    <property type="entry name" value="DUF8185"/>
</dbReference>
<evidence type="ECO:0000259" key="2">
    <source>
        <dbReference type="Pfam" id="PF26572"/>
    </source>
</evidence>
<accession>A0A8J4ADG0</accession>
<dbReference type="Pfam" id="PF26572">
    <property type="entry name" value="DUF8185"/>
    <property type="match status" value="1"/>
</dbReference>
<dbReference type="InterPro" id="IPR058323">
    <property type="entry name" value="DUF8010"/>
</dbReference>
<dbReference type="AlphaFoldDB" id="A0A8J4ADG0"/>
<sequence length="211" mass="22287">MRVIAAESVPDAGAYCARLVRLDPAALVRLRPAAGGLLALWSRLPFGVLVARTVAGELADDATVRAGDLLAALPDGALPTRYDAQWRGALPPAAGEPVEQVPAGDLRRIAELAATTLRDSTGRGVGERRIRDALLDHPGITLATGDTEVEVPMRVVLALVRMGFLADEPVRFGTAGRWLSAQARNGTAWYQRPGGLTLDPVNPAEITRSDG</sequence>
<protein>
    <submittedName>
        <fullName evidence="3">Uncharacterized protein</fullName>
    </submittedName>
</protein>
<comment type="caution">
    <text evidence="3">The sequence shown here is derived from an EMBL/GenBank/DDBJ whole genome shotgun (WGS) entry which is preliminary data.</text>
</comment>
<name>A0A8J4ADG0_9ACTN</name>
<feature type="domain" description="DUF8010" evidence="1">
    <location>
        <begin position="6"/>
        <end position="76"/>
    </location>
</feature>
<organism evidence="3 4">
    <name type="scientific">Actinocatenispora comari</name>
    <dbReference type="NCBI Taxonomy" id="2807577"/>
    <lineage>
        <taxon>Bacteria</taxon>
        <taxon>Bacillati</taxon>
        <taxon>Actinomycetota</taxon>
        <taxon>Actinomycetes</taxon>
        <taxon>Micromonosporales</taxon>
        <taxon>Micromonosporaceae</taxon>
        <taxon>Actinocatenispora</taxon>
    </lineage>
</organism>
<dbReference type="EMBL" id="BOPO01000050">
    <property type="protein sequence ID" value="GIL27635.1"/>
    <property type="molecule type" value="Genomic_DNA"/>
</dbReference>
<gene>
    <name evidence="3" type="ORF">NUM_28890</name>
</gene>
<keyword evidence="4" id="KW-1185">Reference proteome</keyword>
<evidence type="ECO:0000259" key="1">
    <source>
        <dbReference type="Pfam" id="PF26035"/>
    </source>
</evidence>
<proteinExistence type="predicted"/>
<reference evidence="4" key="1">
    <citation type="journal article" date="2021" name="Int. J. Syst. Evol. Microbiol.">
        <title>Actinocatenispora comari sp. nov., an endophytic actinomycete isolated from aerial parts of Comarum salesowianum.</title>
        <authorList>
            <person name="Oyunbileg N."/>
            <person name="Iizaka Y."/>
            <person name="Hamada M."/>
            <person name="Davaapurev B.O."/>
            <person name="Fukumoto A."/>
            <person name="Tsetseg B."/>
            <person name="Kato F."/>
            <person name="Tamura T."/>
            <person name="Batkhuu J."/>
            <person name="Anzai Y."/>
        </authorList>
    </citation>
    <scope>NUCLEOTIDE SEQUENCE [LARGE SCALE GENOMIC DNA]</scope>
    <source>
        <strain evidence="4">NUM-2625</strain>
    </source>
</reference>
<evidence type="ECO:0000313" key="4">
    <source>
        <dbReference type="Proteomes" id="UP000614996"/>
    </source>
</evidence>
<dbReference type="Proteomes" id="UP000614996">
    <property type="component" value="Unassembled WGS sequence"/>
</dbReference>
<dbReference type="RefSeq" id="WP_207125377.1">
    <property type="nucleotide sequence ID" value="NZ_BOPO01000050.1"/>
</dbReference>
<dbReference type="Pfam" id="PF26035">
    <property type="entry name" value="DUF8010"/>
    <property type="match status" value="1"/>
</dbReference>